<dbReference type="Proteomes" id="UP000291101">
    <property type="component" value="Unassembled WGS sequence"/>
</dbReference>
<dbReference type="EMBL" id="SDWV01000004">
    <property type="protein sequence ID" value="RYC13379.1"/>
    <property type="molecule type" value="Genomic_DNA"/>
</dbReference>
<protein>
    <submittedName>
        <fullName evidence="3">Universal stress protein</fullName>
    </submittedName>
</protein>
<dbReference type="PANTHER" id="PTHR46553">
    <property type="entry name" value="ADENINE NUCLEOTIDE ALPHA HYDROLASES-LIKE SUPERFAMILY PROTEIN"/>
    <property type="match status" value="1"/>
</dbReference>
<name>A0A4Q2T962_9ACTN</name>
<keyword evidence="4" id="KW-1185">Reference proteome</keyword>
<proteinExistence type="inferred from homology"/>
<dbReference type="SUPFAM" id="SSF52402">
    <property type="entry name" value="Adenine nucleotide alpha hydrolases-like"/>
    <property type="match status" value="2"/>
</dbReference>
<dbReference type="InterPro" id="IPR006016">
    <property type="entry name" value="UspA"/>
</dbReference>
<evidence type="ECO:0000313" key="3">
    <source>
        <dbReference type="EMBL" id="RYC13379.1"/>
    </source>
</evidence>
<dbReference type="RefSeq" id="WP_129425603.1">
    <property type="nucleotide sequence ID" value="NZ_SDWV01000004.1"/>
</dbReference>
<dbReference type="PRINTS" id="PR01438">
    <property type="entry name" value="UNVRSLSTRESS"/>
</dbReference>
<evidence type="ECO:0000313" key="4">
    <source>
        <dbReference type="Proteomes" id="UP000291101"/>
    </source>
</evidence>
<evidence type="ECO:0000259" key="2">
    <source>
        <dbReference type="Pfam" id="PF00582"/>
    </source>
</evidence>
<feature type="domain" description="UspA" evidence="2">
    <location>
        <begin position="179"/>
        <end position="310"/>
    </location>
</feature>
<dbReference type="InterPro" id="IPR014729">
    <property type="entry name" value="Rossmann-like_a/b/a_fold"/>
</dbReference>
<accession>A0A4Q2T962</accession>
<gene>
    <name evidence="3" type="ORF">EUA94_05810</name>
</gene>
<dbReference type="AlphaFoldDB" id="A0A4Q2T962"/>
<dbReference type="PANTHER" id="PTHR46553:SF3">
    <property type="entry name" value="ADENINE NUCLEOTIDE ALPHA HYDROLASES-LIKE SUPERFAMILY PROTEIN"/>
    <property type="match status" value="1"/>
</dbReference>
<evidence type="ECO:0000256" key="1">
    <source>
        <dbReference type="ARBA" id="ARBA00008791"/>
    </source>
</evidence>
<comment type="caution">
    <text evidence="3">The sequence shown here is derived from an EMBL/GenBank/DDBJ whole genome shotgun (WGS) entry which is preliminary data.</text>
</comment>
<reference evidence="3 4" key="1">
    <citation type="submission" date="2019-01" db="EMBL/GenBank/DDBJ databases">
        <title>Novel species of Nocardioides.</title>
        <authorList>
            <person name="Liu Q."/>
            <person name="X Y.-H."/>
        </authorList>
    </citation>
    <scope>NUCLEOTIDE SEQUENCE [LARGE SCALE GENOMIC DNA]</scope>
    <source>
        <strain evidence="3 4">HLT2-9</strain>
    </source>
</reference>
<comment type="similarity">
    <text evidence="1">Belongs to the universal stress protein A family.</text>
</comment>
<sequence length="332" mass="34383">MHRDLRLCSIGHRGLHSGGTDNIGHRTIVVGIDGSPHSDAALAWAVDEASRRDLSLHLVSAGVHQPHGGTIAFEEAYVDAIIASEALESAEEHLAAAVASARASDPDLVVTIASTLERAAGVLVELSARAHSLVVGRSSYGPVMGAALGSVASQVVTHAQCPVVVVREVSSHPAGQRGVAVAVDGSAGSELALAHAFEQASVRGVHLDVIHAWWTRATAGPLPDTRNDQLADKHLLLAEVMAGWSEQYPDVEVRVSLPMGPTVTAIIDAASAADLLVVGSRGHGGFRNLLLGSVSQGVVGHATCTVIVVRPTRGDPVSSGTLRTWREAAVAR</sequence>
<dbReference type="Pfam" id="PF00582">
    <property type="entry name" value="Usp"/>
    <property type="match status" value="2"/>
</dbReference>
<dbReference type="OrthoDB" id="3873975at2"/>
<feature type="domain" description="UspA" evidence="2">
    <location>
        <begin position="26"/>
        <end position="167"/>
    </location>
</feature>
<organism evidence="3 4">
    <name type="scientific">Nocardioides zhouii</name>
    <dbReference type="NCBI Taxonomy" id="1168729"/>
    <lineage>
        <taxon>Bacteria</taxon>
        <taxon>Bacillati</taxon>
        <taxon>Actinomycetota</taxon>
        <taxon>Actinomycetes</taxon>
        <taxon>Propionibacteriales</taxon>
        <taxon>Nocardioidaceae</taxon>
        <taxon>Nocardioides</taxon>
    </lineage>
</organism>
<dbReference type="Gene3D" id="3.40.50.620">
    <property type="entry name" value="HUPs"/>
    <property type="match status" value="2"/>
</dbReference>
<dbReference type="InterPro" id="IPR006015">
    <property type="entry name" value="Universal_stress_UspA"/>
</dbReference>